<dbReference type="Pfam" id="PF00005">
    <property type="entry name" value="ABC_tran"/>
    <property type="match status" value="2"/>
</dbReference>
<keyword evidence="2" id="KW-1003">Cell membrane</keyword>
<comment type="caution">
    <text evidence="10">The sequence shown here is derived from an EMBL/GenBank/DDBJ whole genome shotgun (WGS) entry which is preliminary data.</text>
</comment>
<keyword evidence="1" id="KW-0813">Transport</keyword>
<dbReference type="CDD" id="cd03215">
    <property type="entry name" value="ABC_Carb_Monos_II"/>
    <property type="match status" value="1"/>
</dbReference>
<evidence type="ECO:0000256" key="4">
    <source>
        <dbReference type="ARBA" id="ARBA00022737"/>
    </source>
</evidence>
<feature type="domain" description="ABC transporter" evidence="9">
    <location>
        <begin position="255"/>
        <end position="498"/>
    </location>
</feature>
<evidence type="ECO:0000256" key="7">
    <source>
        <dbReference type="ARBA" id="ARBA00022967"/>
    </source>
</evidence>
<accession>A0ABV3X7L8</accession>
<dbReference type="InterPro" id="IPR050107">
    <property type="entry name" value="ABC_carbohydrate_import_ATPase"/>
</dbReference>
<dbReference type="SMART" id="SM00382">
    <property type="entry name" value="AAA"/>
    <property type="match status" value="2"/>
</dbReference>
<dbReference type="SUPFAM" id="SSF52540">
    <property type="entry name" value="P-loop containing nucleoside triphosphate hydrolases"/>
    <property type="match status" value="2"/>
</dbReference>
<organism evidence="10 11">
    <name type="scientific">Selenomonas sputigena</name>
    <dbReference type="NCBI Taxonomy" id="69823"/>
    <lineage>
        <taxon>Bacteria</taxon>
        <taxon>Bacillati</taxon>
        <taxon>Bacillota</taxon>
        <taxon>Negativicutes</taxon>
        <taxon>Selenomonadales</taxon>
        <taxon>Selenomonadaceae</taxon>
        <taxon>Selenomonas</taxon>
    </lineage>
</organism>
<keyword evidence="4" id="KW-0677">Repeat</keyword>
<proteinExistence type="predicted"/>
<evidence type="ECO:0000259" key="9">
    <source>
        <dbReference type="PROSITE" id="PS50893"/>
    </source>
</evidence>
<dbReference type="PANTHER" id="PTHR43790:SF3">
    <property type="entry name" value="D-ALLOSE IMPORT ATP-BINDING PROTEIN ALSA-RELATED"/>
    <property type="match status" value="1"/>
</dbReference>
<evidence type="ECO:0000256" key="8">
    <source>
        <dbReference type="ARBA" id="ARBA00023136"/>
    </source>
</evidence>
<dbReference type="InterPro" id="IPR003593">
    <property type="entry name" value="AAA+_ATPase"/>
</dbReference>
<dbReference type="Gene3D" id="3.40.50.300">
    <property type="entry name" value="P-loop containing nucleotide triphosphate hydrolases"/>
    <property type="match status" value="2"/>
</dbReference>
<keyword evidence="3" id="KW-0762">Sugar transport</keyword>
<evidence type="ECO:0000256" key="6">
    <source>
        <dbReference type="ARBA" id="ARBA00022840"/>
    </source>
</evidence>
<dbReference type="InterPro" id="IPR003439">
    <property type="entry name" value="ABC_transporter-like_ATP-bd"/>
</dbReference>
<dbReference type="PROSITE" id="PS00211">
    <property type="entry name" value="ABC_TRANSPORTER_1"/>
    <property type="match status" value="1"/>
</dbReference>
<evidence type="ECO:0000313" key="10">
    <source>
        <dbReference type="EMBL" id="MEX5286191.1"/>
    </source>
</evidence>
<dbReference type="CDD" id="cd03216">
    <property type="entry name" value="ABC_Carb_Monos_I"/>
    <property type="match status" value="1"/>
</dbReference>
<protein>
    <submittedName>
        <fullName evidence="10">Sugar ABC transporter ATP-binding protein</fullName>
    </submittedName>
</protein>
<gene>
    <name evidence="10" type="ORF">QCO44_11270</name>
</gene>
<sequence length="499" mass="55298">MEKQEMIEFRQVGKSFSGNKVLDDISFSIRKGEIHALMGENGAGKSTLLNILHGVYPDYEGEVFIEGEKVHFASVQEGLKRGIAKVHQEVSVISALTVGQNIALGYEPQKGPFVDYDALYKHTDEILERLHCKFRSRDSAGLLSTGEMQMLAIAKALFHKAQVISFDEPTAALSEHEVETFFDVVAELKKAGMTILYVTHRINEVFAIVDRTTVLRDGKYIGTYEIASITKEALIQSMVGRDVAAFAVRNQPSCAQSEVVLEVKNLCRDNVFSNISFQLHRGELLGFSGLVGSKRTDVMRTIFGADQKTAGEVFVGGKPVHIKNPRDALSCGIALIPENRKTQGFVRMMNNADNVGLASLKNFCKFGFVNVKQKIKNCEHYIEQIHLHPADPYYDTEKLSGGNQQKVVIAKWLSTHSNIIIFDEPTKGVDVGAKAEIYRLMEELLAEGKSILMVSSEMPEIIGMSDRVIVMREGRIMAELQRGELSEERVISCAMGGGS</sequence>
<dbReference type="GO" id="GO:0005524">
    <property type="term" value="F:ATP binding"/>
    <property type="evidence" value="ECO:0007669"/>
    <property type="project" value="UniProtKB-KW"/>
</dbReference>
<keyword evidence="5" id="KW-0547">Nucleotide-binding</keyword>
<dbReference type="InterPro" id="IPR027417">
    <property type="entry name" value="P-loop_NTPase"/>
</dbReference>
<keyword evidence="7" id="KW-1278">Translocase</keyword>
<keyword evidence="11" id="KW-1185">Reference proteome</keyword>
<evidence type="ECO:0000256" key="5">
    <source>
        <dbReference type="ARBA" id="ARBA00022741"/>
    </source>
</evidence>
<reference evidence="10 11" key="1">
    <citation type="submission" date="2023-04" db="EMBL/GenBank/DDBJ databases">
        <title>Genome Sequence of Selenomonas sputigena ATCC 33150.</title>
        <authorList>
            <person name="Miller D.P."/>
            <person name="Anvari S."/>
            <person name="Polson S.W."/>
            <person name="Macdonald M."/>
            <person name="Mcdowell J.V."/>
        </authorList>
    </citation>
    <scope>NUCLEOTIDE SEQUENCE [LARGE SCALE GENOMIC DNA]</scope>
    <source>
        <strain evidence="10 11">ATCC 33150</strain>
    </source>
</reference>
<evidence type="ECO:0000256" key="1">
    <source>
        <dbReference type="ARBA" id="ARBA00022448"/>
    </source>
</evidence>
<dbReference type="RefSeq" id="WP_368847909.1">
    <property type="nucleotide sequence ID" value="NZ_CP194411.1"/>
</dbReference>
<keyword evidence="8" id="KW-0472">Membrane</keyword>
<keyword evidence="6 10" id="KW-0067">ATP-binding</keyword>
<dbReference type="PANTHER" id="PTHR43790">
    <property type="entry name" value="CARBOHYDRATE TRANSPORT ATP-BINDING PROTEIN MG119-RELATED"/>
    <property type="match status" value="1"/>
</dbReference>
<name>A0ABV3X7L8_9FIRM</name>
<dbReference type="PROSITE" id="PS50893">
    <property type="entry name" value="ABC_TRANSPORTER_2"/>
    <property type="match status" value="2"/>
</dbReference>
<dbReference type="EMBL" id="JARVLH010000008">
    <property type="protein sequence ID" value="MEX5286191.1"/>
    <property type="molecule type" value="Genomic_DNA"/>
</dbReference>
<evidence type="ECO:0000256" key="3">
    <source>
        <dbReference type="ARBA" id="ARBA00022597"/>
    </source>
</evidence>
<feature type="domain" description="ABC transporter" evidence="9">
    <location>
        <begin position="7"/>
        <end position="242"/>
    </location>
</feature>
<evidence type="ECO:0000313" key="11">
    <source>
        <dbReference type="Proteomes" id="UP001559623"/>
    </source>
</evidence>
<evidence type="ECO:0000256" key="2">
    <source>
        <dbReference type="ARBA" id="ARBA00022475"/>
    </source>
</evidence>
<dbReference type="Proteomes" id="UP001559623">
    <property type="component" value="Unassembled WGS sequence"/>
</dbReference>
<dbReference type="InterPro" id="IPR017871">
    <property type="entry name" value="ABC_transporter-like_CS"/>
</dbReference>